<dbReference type="eggNOG" id="COG1051">
    <property type="taxonomic scope" value="Bacteria"/>
</dbReference>
<evidence type="ECO:0000259" key="3">
    <source>
        <dbReference type="PROSITE" id="PS51462"/>
    </source>
</evidence>
<name>A0A1S6QHF8_9LACO</name>
<accession>A0A1S6QHF8</accession>
<gene>
    <name evidence="4" type="ORF">PL11_003445</name>
</gene>
<dbReference type="OrthoDB" id="9008185at2"/>
<proteinExistence type="predicted"/>
<dbReference type="AlphaFoldDB" id="A0A1S6QHF8"/>
<dbReference type="InterPro" id="IPR000086">
    <property type="entry name" value="NUDIX_hydrolase_dom"/>
</dbReference>
<evidence type="ECO:0000313" key="4">
    <source>
        <dbReference type="EMBL" id="AQW21040.1"/>
    </source>
</evidence>
<evidence type="ECO:0000256" key="2">
    <source>
        <dbReference type="ARBA" id="ARBA00022801"/>
    </source>
</evidence>
<dbReference type="Proteomes" id="UP000030361">
    <property type="component" value="Chromosome"/>
</dbReference>
<dbReference type="Gene3D" id="3.90.79.10">
    <property type="entry name" value="Nucleoside Triphosphate Pyrophosphohydrolase"/>
    <property type="match status" value="1"/>
</dbReference>
<keyword evidence="2 4" id="KW-0378">Hydrolase</keyword>
<dbReference type="CDD" id="cd18875">
    <property type="entry name" value="NUDIX_Hydrolase"/>
    <property type="match status" value="1"/>
</dbReference>
<dbReference type="KEGG" id="lcu:PL11_003445"/>
<sequence length="157" mass="18335">MTYSRSEPIEMVNMCMIYNPETNEVLVEDKTDVTWKFGHTFPGGHVDNRERLYDAMVREVFEETGLTVKNLELCGNVEWFDTNPDYRRIGFLYRTSDLSGELKQSEEGKNFWMNLDDLTEENTADSFMEMLEIFTKPHVVDAFSNEMNGHLSLNPKQ</sequence>
<dbReference type="PROSITE" id="PS00893">
    <property type="entry name" value="NUDIX_BOX"/>
    <property type="match status" value="1"/>
</dbReference>
<dbReference type="PANTHER" id="PTHR43046">
    <property type="entry name" value="GDP-MANNOSE MANNOSYL HYDROLASE"/>
    <property type="match status" value="1"/>
</dbReference>
<dbReference type="GO" id="GO:0016787">
    <property type="term" value="F:hydrolase activity"/>
    <property type="evidence" value="ECO:0007669"/>
    <property type="project" value="UniProtKB-KW"/>
</dbReference>
<feature type="domain" description="Nudix hydrolase" evidence="3">
    <location>
        <begin position="8"/>
        <end position="136"/>
    </location>
</feature>
<dbReference type="PROSITE" id="PS51462">
    <property type="entry name" value="NUDIX"/>
    <property type="match status" value="1"/>
</dbReference>
<keyword evidence="5" id="KW-1185">Reference proteome</keyword>
<dbReference type="InterPro" id="IPR015797">
    <property type="entry name" value="NUDIX_hydrolase-like_dom_sf"/>
</dbReference>
<dbReference type="PANTHER" id="PTHR43046:SF2">
    <property type="entry name" value="8-OXO-DGTP DIPHOSPHATASE-RELATED"/>
    <property type="match status" value="1"/>
</dbReference>
<dbReference type="Pfam" id="PF00293">
    <property type="entry name" value="NUDIX"/>
    <property type="match status" value="1"/>
</dbReference>
<evidence type="ECO:0000256" key="1">
    <source>
        <dbReference type="ARBA" id="ARBA00001946"/>
    </source>
</evidence>
<dbReference type="EMBL" id="CP018906">
    <property type="protein sequence ID" value="AQW21040.1"/>
    <property type="molecule type" value="Genomic_DNA"/>
</dbReference>
<comment type="cofactor">
    <cofactor evidence="1">
        <name>Mg(2+)</name>
        <dbReference type="ChEBI" id="CHEBI:18420"/>
    </cofactor>
</comment>
<protein>
    <submittedName>
        <fullName evidence="4">NUDIX hydrolase</fullName>
    </submittedName>
</protein>
<organism evidence="4 5">
    <name type="scientific">Lentilactobacillus curieae</name>
    <dbReference type="NCBI Taxonomy" id="1138822"/>
    <lineage>
        <taxon>Bacteria</taxon>
        <taxon>Bacillati</taxon>
        <taxon>Bacillota</taxon>
        <taxon>Bacilli</taxon>
        <taxon>Lactobacillales</taxon>
        <taxon>Lactobacillaceae</taxon>
        <taxon>Lentilactobacillus</taxon>
    </lineage>
</organism>
<reference evidence="4 5" key="1">
    <citation type="journal article" date="2015" name="Genome Announc.">
        <title>Genome Sequence of Lactobacillus curieae CCTCC M 2011381T, a Novel Producer of Gamma-aminobutyric Acid.</title>
        <authorList>
            <person name="Wang Y."/>
            <person name="Wang Y."/>
            <person name="Lang C."/>
            <person name="Wei D."/>
            <person name="Xu P."/>
            <person name="Xie J."/>
        </authorList>
    </citation>
    <scope>NUCLEOTIDE SEQUENCE [LARGE SCALE GENOMIC DNA]</scope>
    <source>
        <strain evidence="4 5">CCTCC M 2011381</strain>
    </source>
</reference>
<dbReference type="InterPro" id="IPR020084">
    <property type="entry name" value="NUDIX_hydrolase_CS"/>
</dbReference>
<dbReference type="RefSeq" id="WP_035166394.1">
    <property type="nucleotide sequence ID" value="NZ_CP018906.1"/>
</dbReference>
<dbReference type="SUPFAM" id="SSF55811">
    <property type="entry name" value="Nudix"/>
    <property type="match status" value="1"/>
</dbReference>
<evidence type="ECO:0000313" key="5">
    <source>
        <dbReference type="Proteomes" id="UP000030361"/>
    </source>
</evidence>